<reference evidence="3" key="2">
    <citation type="journal article" date="2017" name="Nat. Plants">
        <title>The Aegilops tauschii genome reveals multiple impacts of transposons.</title>
        <authorList>
            <person name="Zhao G."/>
            <person name="Zou C."/>
            <person name="Li K."/>
            <person name="Wang K."/>
            <person name="Li T."/>
            <person name="Gao L."/>
            <person name="Zhang X."/>
            <person name="Wang H."/>
            <person name="Yang Z."/>
            <person name="Liu X."/>
            <person name="Jiang W."/>
            <person name="Mao L."/>
            <person name="Kong X."/>
            <person name="Jiao Y."/>
            <person name="Jia J."/>
        </authorList>
    </citation>
    <scope>NUCLEOTIDE SEQUENCE [LARGE SCALE GENOMIC DNA]</scope>
    <source>
        <strain evidence="3">cv. AL8/78</strain>
    </source>
</reference>
<keyword evidence="1" id="KW-0812">Transmembrane</keyword>
<evidence type="ECO:0000256" key="1">
    <source>
        <dbReference type="SAM" id="Phobius"/>
    </source>
</evidence>
<reference evidence="2" key="5">
    <citation type="journal article" date="2021" name="G3 (Bethesda)">
        <title>Aegilops tauschii genome assembly Aet v5.0 features greater sequence contiguity and improved annotation.</title>
        <authorList>
            <person name="Wang L."/>
            <person name="Zhu T."/>
            <person name="Rodriguez J.C."/>
            <person name="Deal K.R."/>
            <person name="Dubcovsky J."/>
            <person name="McGuire P.E."/>
            <person name="Lux T."/>
            <person name="Spannagl M."/>
            <person name="Mayer K.F.X."/>
            <person name="Baldrich P."/>
            <person name="Meyers B.C."/>
            <person name="Huo N."/>
            <person name="Gu Y.Q."/>
            <person name="Zhou H."/>
            <person name="Devos K.M."/>
            <person name="Bennetzen J.L."/>
            <person name="Unver T."/>
            <person name="Budak H."/>
            <person name="Gulick P.J."/>
            <person name="Galiba G."/>
            <person name="Kalapos B."/>
            <person name="Nelson D.R."/>
            <person name="Li P."/>
            <person name="You F.M."/>
            <person name="Luo M.C."/>
            <person name="Dvorak J."/>
        </authorList>
    </citation>
    <scope>NUCLEOTIDE SEQUENCE [LARGE SCALE GENOMIC DNA]</scope>
    <source>
        <strain evidence="2">cv. AL8/78</strain>
    </source>
</reference>
<sequence length="150" mass="15758">SRAWAEGSAPAVFLQALTGGVLKASFLVLQALGAVMLCGQFLLYVVASPSGSGSEFQKRAHGAFNKELIRGDPPRTAVLGTFTSTLLILLILAGSLVECMMSKKIGSVIVDVGIFGSSAIACFVVIPAVVLTNRREDQMSKKNMTHVANC</sequence>
<keyword evidence="3" id="KW-1185">Reference proteome</keyword>
<dbReference type="Gramene" id="AET2Gv20240700.2">
    <property type="protein sequence ID" value="AET2Gv20240700.2"/>
    <property type="gene ID" value="AET2Gv20240700"/>
</dbReference>
<reference evidence="2" key="4">
    <citation type="submission" date="2019-03" db="UniProtKB">
        <authorList>
            <consortium name="EnsemblPlants"/>
        </authorList>
    </citation>
    <scope>IDENTIFICATION</scope>
</reference>
<keyword evidence="1" id="KW-0472">Membrane</keyword>
<dbReference type="AlphaFoldDB" id="A0A453ARX3"/>
<protein>
    <submittedName>
        <fullName evidence="2">Uncharacterized protein</fullName>
    </submittedName>
</protein>
<reference evidence="3" key="1">
    <citation type="journal article" date="2014" name="Science">
        <title>Ancient hybridizations among the ancestral genomes of bread wheat.</title>
        <authorList>
            <consortium name="International Wheat Genome Sequencing Consortium,"/>
            <person name="Marcussen T."/>
            <person name="Sandve S.R."/>
            <person name="Heier L."/>
            <person name="Spannagl M."/>
            <person name="Pfeifer M."/>
            <person name="Jakobsen K.S."/>
            <person name="Wulff B.B."/>
            <person name="Steuernagel B."/>
            <person name="Mayer K.F."/>
            <person name="Olsen O.A."/>
        </authorList>
    </citation>
    <scope>NUCLEOTIDE SEQUENCE [LARGE SCALE GENOMIC DNA]</scope>
    <source>
        <strain evidence="3">cv. AL8/78</strain>
    </source>
</reference>
<name>A0A453ARX3_AEGTS</name>
<dbReference type="Proteomes" id="UP000015105">
    <property type="component" value="Chromosome 2D"/>
</dbReference>
<feature type="transmembrane region" description="Helical" evidence="1">
    <location>
        <begin position="24"/>
        <end position="47"/>
    </location>
</feature>
<proteinExistence type="predicted"/>
<dbReference type="EnsemblPlants" id="AET2Gv20240700.2">
    <property type="protein sequence ID" value="AET2Gv20240700.2"/>
    <property type="gene ID" value="AET2Gv20240700"/>
</dbReference>
<keyword evidence="1" id="KW-1133">Transmembrane helix</keyword>
<accession>A0A453ARX3</accession>
<evidence type="ECO:0000313" key="3">
    <source>
        <dbReference type="Proteomes" id="UP000015105"/>
    </source>
</evidence>
<reference evidence="2" key="3">
    <citation type="journal article" date="2017" name="Nature">
        <title>Genome sequence of the progenitor of the wheat D genome Aegilops tauschii.</title>
        <authorList>
            <person name="Luo M.C."/>
            <person name="Gu Y.Q."/>
            <person name="Puiu D."/>
            <person name="Wang H."/>
            <person name="Twardziok S.O."/>
            <person name="Deal K.R."/>
            <person name="Huo N."/>
            <person name="Zhu T."/>
            <person name="Wang L."/>
            <person name="Wang Y."/>
            <person name="McGuire P.E."/>
            <person name="Liu S."/>
            <person name="Long H."/>
            <person name="Ramasamy R.K."/>
            <person name="Rodriguez J.C."/>
            <person name="Van S.L."/>
            <person name="Yuan L."/>
            <person name="Wang Z."/>
            <person name="Xia Z."/>
            <person name="Xiao L."/>
            <person name="Anderson O.D."/>
            <person name="Ouyang S."/>
            <person name="Liang Y."/>
            <person name="Zimin A.V."/>
            <person name="Pertea G."/>
            <person name="Qi P."/>
            <person name="Bennetzen J.L."/>
            <person name="Dai X."/>
            <person name="Dawson M.W."/>
            <person name="Muller H.G."/>
            <person name="Kugler K."/>
            <person name="Rivarola-Duarte L."/>
            <person name="Spannagl M."/>
            <person name="Mayer K.F.X."/>
            <person name="Lu F.H."/>
            <person name="Bevan M.W."/>
            <person name="Leroy P."/>
            <person name="Li P."/>
            <person name="You F.M."/>
            <person name="Sun Q."/>
            <person name="Liu Z."/>
            <person name="Lyons E."/>
            <person name="Wicker T."/>
            <person name="Salzberg S.L."/>
            <person name="Devos K.M."/>
            <person name="Dvorak J."/>
        </authorList>
    </citation>
    <scope>NUCLEOTIDE SEQUENCE [LARGE SCALE GENOMIC DNA]</scope>
    <source>
        <strain evidence="2">cv. AL8/78</strain>
    </source>
</reference>
<feature type="transmembrane region" description="Helical" evidence="1">
    <location>
        <begin position="76"/>
        <end position="97"/>
    </location>
</feature>
<feature type="transmembrane region" description="Helical" evidence="1">
    <location>
        <begin position="109"/>
        <end position="132"/>
    </location>
</feature>
<organism evidence="2 3">
    <name type="scientific">Aegilops tauschii subsp. strangulata</name>
    <name type="common">Goatgrass</name>
    <dbReference type="NCBI Taxonomy" id="200361"/>
    <lineage>
        <taxon>Eukaryota</taxon>
        <taxon>Viridiplantae</taxon>
        <taxon>Streptophyta</taxon>
        <taxon>Embryophyta</taxon>
        <taxon>Tracheophyta</taxon>
        <taxon>Spermatophyta</taxon>
        <taxon>Magnoliopsida</taxon>
        <taxon>Liliopsida</taxon>
        <taxon>Poales</taxon>
        <taxon>Poaceae</taxon>
        <taxon>BOP clade</taxon>
        <taxon>Pooideae</taxon>
        <taxon>Triticodae</taxon>
        <taxon>Triticeae</taxon>
        <taxon>Triticinae</taxon>
        <taxon>Aegilops</taxon>
    </lineage>
</organism>
<evidence type="ECO:0000313" key="2">
    <source>
        <dbReference type="EnsemblPlants" id="AET2Gv20240700.2"/>
    </source>
</evidence>